<evidence type="ECO:0000313" key="2">
    <source>
        <dbReference type="EMBL" id="EGT53350.1"/>
    </source>
</evidence>
<dbReference type="InterPro" id="IPR012885">
    <property type="entry name" value="F-box_Sdz-33"/>
</dbReference>
<dbReference type="PANTHER" id="PTHR21503">
    <property type="entry name" value="F-BOX-CONTAINING HYPOTHETICAL PROTEIN C.ELEGANS"/>
    <property type="match status" value="1"/>
</dbReference>
<keyword evidence="3" id="KW-1185">Reference proteome</keyword>
<evidence type="ECO:0000313" key="3">
    <source>
        <dbReference type="Proteomes" id="UP000008068"/>
    </source>
</evidence>
<dbReference type="InParanoid" id="G0PEU2"/>
<sequence>MPTRNQTPDELKSCSLFQLIKYSIRSETCMEHVKSMTPKRPMKFNIECGSSWFTLKLFQGDQPEFSWILSEDVKIHVFKMERSSEKRKVVNFNGQPALTKIDKDNHIFTYWDSPIKGICSLLDYFSNLFDSPPIYEFEITGGTVADRKKITTWIKNKRASKVEHCYVGMGVKLASKELTSILGKVKPTAALDLLLEMNADFRYKMPRNLKTFSCHSSNWLTKQEVMKMNYELINIDVEKFSYQDLSDFATKCIEGGLPALQHCFIEAKDLKRNFKIIADGIKYDRTWSKLYVRVERRKYTRFSYYVTGIYDYERADGKTVTICASEGRDKHCVLHLYVWTK</sequence>
<accession>G0PEU2</accession>
<proteinExistence type="predicted"/>
<gene>
    <name evidence="2" type="ORF">CAEBREN_07131</name>
</gene>
<dbReference type="EMBL" id="GL380328">
    <property type="protein sequence ID" value="EGT53350.1"/>
    <property type="molecule type" value="Genomic_DNA"/>
</dbReference>
<dbReference type="HOGENOM" id="CLU_070162_0_0_1"/>
<reference evidence="3" key="1">
    <citation type="submission" date="2011-07" db="EMBL/GenBank/DDBJ databases">
        <authorList>
            <consortium name="Caenorhabditis brenneri Sequencing and Analysis Consortium"/>
            <person name="Wilson R.K."/>
        </authorList>
    </citation>
    <scope>NUCLEOTIDE SEQUENCE [LARGE SCALE GENOMIC DNA]</scope>
    <source>
        <strain evidence="3">PB2801</strain>
    </source>
</reference>
<evidence type="ECO:0000259" key="1">
    <source>
        <dbReference type="Pfam" id="PF07735"/>
    </source>
</evidence>
<dbReference type="Pfam" id="PF07735">
    <property type="entry name" value="FBA_2"/>
    <property type="match status" value="1"/>
</dbReference>
<organism evidence="3">
    <name type="scientific">Caenorhabditis brenneri</name>
    <name type="common">Nematode worm</name>
    <dbReference type="NCBI Taxonomy" id="135651"/>
    <lineage>
        <taxon>Eukaryota</taxon>
        <taxon>Metazoa</taxon>
        <taxon>Ecdysozoa</taxon>
        <taxon>Nematoda</taxon>
        <taxon>Chromadorea</taxon>
        <taxon>Rhabditida</taxon>
        <taxon>Rhabditina</taxon>
        <taxon>Rhabditomorpha</taxon>
        <taxon>Rhabditoidea</taxon>
        <taxon>Rhabditidae</taxon>
        <taxon>Peloderinae</taxon>
        <taxon>Caenorhabditis</taxon>
    </lineage>
</organism>
<dbReference type="AlphaFoldDB" id="G0PEU2"/>
<name>G0PEU2_CAEBE</name>
<dbReference type="Proteomes" id="UP000008068">
    <property type="component" value="Unassembled WGS sequence"/>
</dbReference>
<protein>
    <recommendedName>
        <fullName evidence="1">Sdz-33 F-box domain-containing protein</fullName>
    </recommendedName>
</protein>
<feature type="domain" description="Sdz-33 F-box" evidence="1">
    <location>
        <begin position="201"/>
        <end position="263"/>
    </location>
</feature>